<protein>
    <submittedName>
        <fullName evidence="2">Uncharacterized protein</fullName>
    </submittedName>
</protein>
<dbReference type="OrthoDB" id="2378164at2759"/>
<proteinExistence type="predicted"/>
<gene>
    <name evidence="2" type="ORF">CHRIB12_LOCUS11663</name>
</gene>
<evidence type="ECO:0000313" key="2">
    <source>
        <dbReference type="EMBL" id="CAB5368273.1"/>
    </source>
</evidence>
<evidence type="ECO:0000256" key="1">
    <source>
        <dbReference type="SAM" id="MobiDB-lite"/>
    </source>
</evidence>
<dbReference type="AlphaFoldDB" id="A0A915ZAG5"/>
<dbReference type="EMBL" id="CAGKOT010000025">
    <property type="protein sequence ID" value="CAB5368273.1"/>
    <property type="molecule type" value="Genomic_DNA"/>
</dbReference>
<comment type="caution">
    <text evidence="2">The sequence shown here is derived from an EMBL/GenBank/DDBJ whole genome shotgun (WGS) entry which is preliminary data.</text>
</comment>
<reference evidence="2" key="1">
    <citation type="submission" date="2020-05" db="EMBL/GenBank/DDBJ databases">
        <authorList>
            <person name="Rincon C."/>
            <person name="Sanders R I."/>
            <person name="Robbins C."/>
            <person name="Chaturvedi A."/>
        </authorList>
    </citation>
    <scope>NUCLEOTIDE SEQUENCE</scope>
    <source>
        <strain evidence="2">CHB12</strain>
    </source>
</reference>
<accession>A0A915ZAG5</accession>
<organism evidence="2 3">
    <name type="scientific">Rhizophagus irregularis</name>
    <dbReference type="NCBI Taxonomy" id="588596"/>
    <lineage>
        <taxon>Eukaryota</taxon>
        <taxon>Fungi</taxon>
        <taxon>Fungi incertae sedis</taxon>
        <taxon>Mucoromycota</taxon>
        <taxon>Glomeromycotina</taxon>
        <taxon>Glomeromycetes</taxon>
        <taxon>Glomerales</taxon>
        <taxon>Glomeraceae</taxon>
        <taxon>Rhizophagus</taxon>
    </lineage>
</organism>
<name>A0A915ZAG5_9GLOM</name>
<dbReference type="Proteomes" id="UP000684084">
    <property type="component" value="Unassembled WGS sequence"/>
</dbReference>
<sequence length="279" mass="31804">MKRILRSSLKNSNIDKEQIINSNPLKKQKLMITKSSISSPPQYTPQTSENNNDAFSDVLTVDTPRSDDTNTLHSDTSDSDTITEDDDFLDKEIALRDQLIKEREQVKTNETVNKIINGQVRLIETSLTEHEQIINSNNIVKSKDKEKIVEVKKDELKILQNIVVDTEDKSLSISLNTSEIKCHSFTVKSNVQMIKISPKLAICSASFKPRIIIHHQGRLINQHNYTGIFNNPCIILLRNGLNYVEILVKKSMDDLFDHGDVTNEDSDPGQKYLLFIRKL</sequence>
<feature type="region of interest" description="Disordered" evidence="1">
    <location>
        <begin position="59"/>
        <end position="83"/>
    </location>
</feature>
<dbReference type="VEuPathDB" id="FungiDB:RhiirFUN_009507"/>
<evidence type="ECO:0000313" key="3">
    <source>
        <dbReference type="Proteomes" id="UP000684084"/>
    </source>
</evidence>